<dbReference type="EMBL" id="MT144548">
    <property type="protein sequence ID" value="QJA54898.1"/>
    <property type="molecule type" value="Genomic_DNA"/>
</dbReference>
<reference evidence="1" key="1">
    <citation type="submission" date="2020-03" db="EMBL/GenBank/DDBJ databases">
        <title>The deep terrestrial virosphere.</title>
        <authorList>
            <person name="Holmfeldt K."/>
            <person name="Nilsson E."/>
            <person name="Simone D."/>
            <person name="Lopez-Fernandez M."/>
            <person name="Wu X."/>
            <person name="de Brujin I."/>
            <person name="Lundin D."/>
            <person name="Andersson A."/>
            <person name="Bertilsson S."/>
            <person name="Dopson M."/>
        </authorList>
    </citation>
    <scope>NUCLEOTIDE SEQUENCE</scope>
    <source>
        <strain evidence="1">TM448A06117</strain>
        <strain evidence="2">TM448B01005</strain>
    </source>
</reference>
<accession>A0A6H2A551</accession>
<protein>
    <submittedName>
        <fullName evidence="1">Uncharacterized protein</fullName>
    </submittedName>
</protein>
<organism evidence="1">
    <name type="scientific">viral metagenome</name>
    <dbReference type="NCBI Taxonomy" id="1070528"/>
    <lineage>
        <taxon>unclassified sequences</taxon>
        <taxon>metagenomes</taxon>
        <taxon>organismal metagenomes</taxon>
    </lineage>
</organism>
<sequence length="133" mass="13970">MGNIVGTFTVFDGTEAVGGTNTVSNGIYTTDAKGEFAKSMVRLDRPGTFAIFAQATSNGTTTLQVQCITNFTDSLSTAVVPEGMSDIINLDDEDVHHVGFAPPVTPFMGIKVTGSGSNDATTVVKIVLVFWES</sequence>
<gene>
    <name evidence="1" type="ORF">TM448A06117_0005</name>
    <name evidence="2" type="ORF">TM448B01005_0009</name>
</gene>
<evidence type="ECO:0000313" key="1">
    <source>
        <dbReference type="EMBL" id="QJA54898.1"/>
    </source>
</evidence>
<dbReference type="EMBL" id="MT144685">
    <property type="protein sequence ID" value="QJH97394.1"/>
    <property type="molecule type" value="Genomic_DNA"/>
</dbReference>
<name>A0A6H2A551_9ZZZZ</name>
<evidence type="ECO:0000313" key="2">
    <source>
        <dbReference type="EMBL" id="QJH97394.1"/>
    </source>
</evidence>
<dbReference type="AlphaFoldDB" id="A0A6H2A551"/>
<proteinExistence type="predicted"/>